<evidence type="ECO:0000256" key="5">
    <source>
        <dbReference type="ARBA" id="ARBA00023136"/>
    </source>
</evidence>
<evidence type="ECO:0000256" key="8">
    <source>
        <dbReference type="SAM" id="Phobius"/>
    </source>
</evidence>
<feature type="transmembrane region" description="Helical" evidence="8">
    <location>
        <begin position="161"/>
        <end position="181"/>
    </location>
</feature>
<dbReference type="InterPro" id="IPR006603">
    <property type="entry name" value="PQ-loop_rpt"/>
</dbReference>
<dbReference type="PANTHER" id="PTHR14856">
    <property type="entry name" value="PQ-LOOP REPEAT-CONTAINING PROTEIN 1-LIKE PROTEIN"/>
    <property type="match status" value="1"/>
</dbReference>
<feature type="transmembrane region" description="Helical" evidence="8">
    <location>
        <begin position="87"/>
        <end position="108"/>
    </location>
</feature>
<evidence type="ECO:0000256" key="4">
    <source>
        <dbReference type="ARBA" id="ARBA00022989"/>
    </source>
</evidence>
<organism evidence="9">
    <name type="scientific">Rhipicephalus pulchellus</name>
    <name type="common">Yellow backed tick</name>
    <name type="synonym">Dermacentor pulchellus</name>
    <dbReference type="NCBI Taxonomy" id="72859"/>
    <lineage>
        <taxon>Eukaryota</taxon>
        <taxon>Metazoa</taxon>
        <taxon>Ecdysozoa</taxon>
        <taxon>Arthropoda</taxon>
        <taxon>Chelicerata</taxon>
        <taxon>Arachnida</taxon>
        <taxon>Acari</taxon>
        <taxon>Parasitiformes</taxon>
        <taxon>Ixodida</taxon>
        <taxon>Ixodoidea</taxon>
        <taxon>Ixodidae</taxon>
        <taxon>Rhipicephalinae</taxon>
        <taxon>Rhipicephalus</taxon>
        <taxon>Rhipicephalus</taxon>
    </lineage>
</organism>
<dbReference type="EMBL" id="GACK01005873">
    <property type="protein sequence ID" value="JAA59161.1"/>
    <property type="molecule type" value="mRNA"/>
</dbReference>
<feature type="transmembrane region" description="Helical" evidence="8">
    <location>
        <begin position="61"/>
        <end position="81"/>
    </location>
</feature>
<dbReference type="GO" id="GO:0045332">
    <property type="term" value="P:phospholipid translocation"/>
    <property type="evidence" value="ECO:0007669"/>
    <property type="project" value="TreeGrafter"/>
</dbReference>
<dbReference type="GO" id="GO:0005768">
    <property type="term" value="C:endosome"/>
    <property type="evidence" value="ECO:0007669"/>
    <property type="project" value="TreeGrafter"/>
</dbReference>
<evidence type="ECO:0000256" key="1">
    <source>
        <dbReference type="ARBA" id="ARBA00004141"/>
    </source>
</evidence>
<keyword evidence="2 8" id="KW-0812">Transmembrane</keyword>
<dbReference type="InterPro" id="IPR052241">
    <property type="entry name" value="SLC66/Scramblase_ANY1"/>
</dbReference>
<dbReference type="FunFam" id="1.20.1280.290:FF:000008">
    <property type="entry name" value="PQ-loop repeat-containing protein 1"/>
    <property type="match status" value="1"/>
</dbReference>
<name>L7M4C2_RHIPC</name>
<dbReference type="Pfam" id="PF04193">
    <property type="entry name" value="PQ-loop"/>
    <property type="match status" value="2"/>
</dbReference>
<evidence type="ECO:0000256" key="7">
    <source>
        <dbReference type="ARBA" id="ARBA00043159"/>
    </source>
</evidence>
<dbReference type="GO" id="GO:0005829">
    <property type="term" value="C:cytosol"/>
    <property type="evidence" value="ECO:0007669"/>
    <property type="project" value="GOC"/>
</dbReference>
<evidence type="ECO:0000256" key="2">
    <source>
        <dbReference type="ARBA" id="ARBA00022692"/>
    </source>
</evidence>
<dbReference type="GO" id="GO:0005802">
    <property type="term" value="C:trans-Golgi network"/>
    <property type="evidence" value="ECO:0007669"/>
    <property type="project" value="TreeGrafter"/>
</dbReference>
<reference evidence="9" key="2">
    <citation type="journal article" date="2015" name="J. Proteomics">
        <title>Sexual differences in the sialomes of the zebra tick, Rhipicephalus pulchellus.</title>
        <authorList>
            <person name="Tan A.W."/>
            <person name="Francischetti I.M."/>
            <person name="Slovak M."/>
            <person name="Kini R.M."/>
            <person name="Ribeiro J.M."/>
        </authorList>
    </citation>
    <scope>NUCLEOTIDE SEQUENCE</scope>
    <source>
        <tissue evidence="9">Salivary gland</tissue>
    </source>
</reference>
<evidence type="ECO:0000313" key="9">
    <source>
        <dbReference type="EMBL" id="JAA59161.1"/>
    </source>
</evidence>
<sequence length="286" mass="32488">MTSIATAGLSRAMQSLIETVFMASISQWLSWGASVAMIFGGVVPYIPQYREIKKTRNTDGFSTWVCLALLVANTLRILFWFGRPFELPLLVQSIVMSASMFIMLRLCVKTRNLSTIVPQPRHTFSENPSENPARLQMVDVAIRDLTLWESPWRHFWAWTDFLSYVEFMATFALCSGSLLYLLLDVDAVVEAVGFAALLTEALLGLPQFWRNLRNQSTHGMSNQMVLMWTMGDVFKTVYFIMRSAPYQFWVCGSLQVSLDVAILIQVAWYKYNPASSKVPKHSSHIS</sequence>
<evidence type="ECO:0000256" key="3">
    <source>
        <dbReference type="ARBA" id="ARBA00022737"/>
    </source>
</evidence>
<evidence type="ECO:0000256" key="6">
    <source>
        <dbReference type="ARBA" id="ARBA00040648"/>
    </source>
</evidence>
<comment type="subcellular location">
    <subcellularLocation>
        <location evidence="1">Membrane</location>
        <topology evidence="1">Multi-pass membrane protein</topology>
    </subcellularLocation>
</comment>
<proteinExistence type="evidence at transcript level"/>
<dbReference type="FunFam" id="1.20.1280.290:FF:000005">
    <property type="entry name" value="PQ-loop repeat-containing protein 1"/>
    <property type="match status" value="1"/>
</dbReference>
<dbReference type="Gene3D" id="1.20.1280.290">
    <property type="match status" value="2"/>
</dbReference>
<feature type="transmembrane region" description="Helical" evidence="8">
    <location>
        <begin position="187"/>
        <end position="205"/>
    </location>
</feature>
<reference evidence="9" key="1">
    <citation type="submission" date="2012-11" db="EMBL/GenBank/DDBJ databases">
        <authorList>
            <person name="Lucero-Rivera Y.E."/>
            <person name="Tovar-Ramirez D."/>
        </authorList>
    </citation>
    <scope>NUCLEOTIDE SEQUENCE</scope>
    <source>
        <tissue evidence="9">Salivary gland</tissue>
    </source>
</reference>
<accession>L7M4C2</accession>
<feature type="transmembrane region" description="Helical" evidence="8">
    <location>
        <begin position="247"/>
        <end position="269"/>
    </location>
</feature>
<dbReference type="SMART" id="SM00679">
    <property type="entry name" value="CTNS"/>
    <property type="match status" value="2"/>
</dbReference>
<dbReference type="PANTHER" id="PTHR14856:SF9">
    <property type="entry name" value="PQ-LOOP REPEAT-CONTAINING PROTEIN 1"/>
    <property type="match status" value="1"/>
</dbReference>
<dbReference type="GO" id="GO:0042147">
    <property type="term" value="P:retrograde transport, endosome to Golgi"/>
    <property type="evidence" value="ECO:0007669"/>
    <property type="project" value="TreeGrafter"/>
</dbReference>
<protein>
    <recommendedName>
        <fullName evidence="6">Solute carrier family 66 member 2</fullName>
    </recommendedName>
    <alternativeName>
        <fullName evidence="7">PQ-loop repeat-containing protein 1</fullName>
    </alternativeName>
</protein>
<dbReference type="AlphaFoldDB" id="L7M4C2"/>
<keyword evidence="4 8" id="KW-1133">Transmembrane helix</keyword>
<keyword evidence="3" id="KW-0677">Repeat</keyword>
<keyword evidence="5 8" id="KW-0472">Membrane</keyword>
<dbReference type="GO" id="GO:0016020">
    <property type="term" value="C:membrane"/>
    <property type="evidence" value="ECO:0007669"/>
    <property type="project" value="UniProtKB-SubCell"/>
</dbReference>
<feature type="transmembrane region" description="Helical" evidence="8">
    <location>
        <begin position="28"/>
        <end position="49"/>
    </location>
</feature>